<accession>A0A7Z0PH22</accession>
<proteinExistence type="predicted"/>
<evidence type="ECO:0000313" key="1">
    <source>
        <dbReference type="EMBL" id="NYV28548.1"/>
    </source>
</evidence>
<protein>
    <submittedName>
        <fullName evidence="1">Uncharacterized protein</fullName>
    </submittedName>
</protein>
<dbReference type="RefSeq" id="WP_180136458.1">
    <property type="nucleotide sequence ID" value="NZ_JABMKT010000138.1"/>
</dbReference>
<organism evidence="1 2">
    <name type="scientific">Streptobacillus felis</name>
    <dbReference type="NCBI Taxonomy" id="1384509"/>
    <lineage>
        <taxon>Bacteria</taxon>
        <taxon>Fusobacteriati</taxon>
        <taxon>Fusobacteriota</taxon>
        <taxon>Fusobacteriia</taxon>
        <taxon>Fusobacteriales</taxon>
        <taxon>Leptotrichiaceae</taxon>
        <taxon>Streptobacillus</taxon>
    </lineage>
</organism>
<keyword evidence="2" id="KW-1185">Reference proteome</keyword>
<feature type="non-terminal residue" evidence="1">
    <location>
        <position position="1"/>
    </location>
</feature>
<dbReference type="EMBL" id="JABMKT010000138">
    <property type="protein sequence ID" value="NYV28548.1"/>
    <property type="molecule type" value="Genomic_DNA"/>
</dbReference>
<comment type="caution">
    <text evidence="1">The sequence shown here is derived from an EMBL/GenBank/DDBJ whole genome shotgun (WGS) entry which is preliminary data.</text>
</comment>
<dbReference type="Proteomes" id="UP000526184">
    <property type="component" value="Unassembled WGS sequence"/>
</dbReference>
<dbReference type="AlphaFoldDB" id="A0A7Z0PH22"/>
<sequence length="69" mass="7686">INISTKNLEISGDKITNKSHLINNYSDILVKEEKIDNSTINAKNINIKSNETVIKSSNLNIEDSININS</sequence>
<reference evidence="1 2" key="1">
    <citation type="submission" date="2020-05" db="EMBL/GenBank/DDBJ databases">
        <title>Streptobacillus felis strain LHL191014123.</title>
        <authorList>
            <person name="Fawzy A."/>
            <person name="Rau J."/>
            <person name="Risse K."/>
            <person name="Schauerte N."/>
            <person name="Geiger C."/>
            <person name="Blom J."/>
            <person name="Imirzalioglu C."/>
            <person name="Falgenhauer J."/>
            <person name="Bach A."/>
            <person name="Herden C."/>
            <person name="Eisenberg T."/>
        </authorList>
    </citation>
    <scope>NUCLEOTIDE SEQUENCE [LARGE SCALE GENOMIC DNA]</scope>
    <source>
        <strain evidence="1 2">LHL191014123</strain>
    </source>
</reference>
<feature type="non-terminal residue" evidence="1">
    <location>
        <position position="69"/>
    </location>
</feature>
<name>A0A7Z0PH22_9FUSO</name>
<evidence type="ECO:0000313" key="2">
    <source>
        <dbReference type="Proteomes" id="UP000526184"/>
    </source>
</evidence>
<gene>
    <name evidence="1" type="ORF">HP397_07020</name>
</gene>